<accession>A0AAW1T0H8</accession>
<dbReference type="Proteomes" id="UP001485043">
    <property type="component" value="Unassembled WGS sequence"/>
</dbReference>
<dbReference type="AlphaFoldDB" id="A0AAW1T0H8"/>
<dbReference type="Pfam" id="PF25772">
    <property type="entry name" value="HEAT_RRP12_N"/>
    <property type="match status" value="1"/>
</dbReference>
<evidence type="ECO:0000313" key="2">
    <source>
        <dbReference type="EMBL" id="KAK9863217.1"/>
    </source>
</evidence>
<dbReference type="InterPro" id="IPR057860">
    <property type="entry name" value="HEAT_RRP12_N"/>
</dbReference>
<protein>
    <recommendedName>
        <fullName evidence="1">RRP12 N-terminal HEAT domain-containing protein</fullName>
    </recommendedName>
</protein>
<evidence type="ECO:0000313" key="3">
    <source>
        <dbReference type="Proteomes" id="UP001485043"/>
    </source>
</evidence>
<proteinExistence type="predicted"/>
<keyword evidence="3" id="KW-1185">Reference proteome</keyword>
<organism evidence="2 3">
    <name type="scientific">Apatococcus fuscideae</name>
    <dbReference type="NCBI Taxonomy" id="2026836"/>
    <lineage>
        <taxon>Eukaryota</taxon>
        <taxon>Viridiplantae</taxon>
        <taxon>Chlorophyta</taxon>
        <taxon>core chlorophytes</taxon>
        <taxon>Trebouxiophyceae</taxon>
        <taxon>Chlorellales</taxon>
        <taxon>Chlorellaceae</taxon>
        <taxon>Apatococcus</taxon>
    </lineage>
</organism>
<dbReference type="EMBL" id="JALJOV010000501">
    <property type="protein sequence ID" value="KAK9863217.1"/>
    <property type="molecule type" value="Genomic_DNA"/>
</dbReference>
<comment type="caution">
    <text evidence="2">The sequence shown here is derived from an EMBL/GenBank/DDBJ whole genome shotgun (WGS) entry which is preliminary data.</text>
</comment>
<sequence length="174" mass="17881">MAGCQHAAWGAWLSSGSQCRALREAGAAVLGGEPCSPGPGHGWLAAALPSACAGLCWGCEAQGAAPAPQSLTRILVTLQGSPLLGNAREGLRTRAAARAAAAASNKKRAVAEADITKAGQDTLHLLGALKTTLPLLTGQSVRSICDAILRRQQDMIREAEQNYPPPRSRSPLAA</sequence>
<gene>
    <name evidence="2" type="ORF">WJX84_003287</name>
</gene>
<reference evidence="2 3" key="1">
    <citation type="journal article" date="2024" name="Nat. Commun.">
        <title>Phylogenomics reveals the evolutionary origins of lichenization in chlorophyte algae.</title>
        <authorList>
            <person name="Puginier C."/>
            <person name="Libourel C."/>
            <person name="Otte J."/>
            <person name="Skaloud P."/>
            <person name="Haon M."/>
            <person name="Grisel S."/>
            <person name="Petersen M."/>
            <person name="Berrin J.G."/>
            <person name="Delaux P.M."/>
            <person name="Dal Grande F."/>
            <person name="Keller J."/>
        </authorList>
    </citation>
    <scope>NUCLEOTIDE SEQUENCE [LARGE SCALE GENOMIC DNA]</scope>
    <source>
        <strain evidence="2 3">SAG 2523</strain>
    </source>
</reference>
<evidence type="ECO:0000259" key="1">
    <source>
        <dbReference type="Pfam" id="PF25772"/>
    </source>
</evidence>
<name>A0AAW1T0H8_9CHLO</name>
<feature type="domain" description="RRP12 N-terminal HEAT" evidence="1">
    <location>
        <begin position="69"/>
        <end position="147"/>
    </location>
</feature>